<reference evidence="2" key="3">
    <citation type="submission" date="2025-09" db="UniProtKB">
        <authorList>
            <consortium name="Ensembl"/>
        </authorList>
    </citation>
    <scope>IDENTIFICATION</scope>
</reference>
<name>A0A452QD99_URSAM</name>
<evidence type="ECO:0000313" key="2">
    <source>
        <dbReference type="Ensembl" id="ENSUAMP00000002673.1"/>
    </source>
</evidence>
<sequence>MAGLRARRGSGLRLLALSTLGFCLMLQVSARRPPKTPPCPPSCSCTRDTAFCVDSKAVPRNLPSEVISLPCTDAGECCLLRDPGWSIFPPATAAVPVTQLQQVYSDWRQRLHRTVAPAVPVSSSSLCSLHHPHDPGTCGATRSTATAK</sequence>
<dbReference type="PANTHER" id="PTHR24367">
    <property type="entry name" value="LEUCINE-RICH REPEAT-CONTAINING PROTEIN"/>
    <property type="match status" value="1"/>
</dbReference>
<dbReference type="InterPro" id="IPR051295">
    <property type="entry name" value="LGI_related"/>
</dbReference>
<gene>
    <name evidence="2" type="primary">LGI3</name>
</gene>
<evidence type="ECO:0000313" key="3">
    <source>
        <dbReference type="Proteomes" id="UP000291022"/>
    </source>
</evidence>
<feature type="chain" id="PRO_5019068545" evidence="1">
    <location>
        <begin position="31"/>
        <end position="148"/>
    </location>
</feature>
<dbReference type="GO" id="GO:0008021">
    <property type="term" value="C:synaptic vesicle"/>
    <property type="evidence" value="ECO:0007669"/>
    <property type="project" value="TreeGrafter"/>
</dbReference>
<keyword evidence="3" id="KW-1185">Reference proteome</keyword>
<evidence type="ECO:0000256" key="1">
    <source>
        <dbReference type="SAM" id="SignalP"/>
    </source>
</evidence>
<organism evidence="2 3">
    <name type="scientific">Ursus americanus</name>
    <name type="common">American black bear</name>
    <name type="synonym">Euarctos americanus</name>
    <dbReference type="NCBI Taxonomy" id="9643"/>
    <lineage>
        <taxon>Eukaryota</taxon>
        <taxon>Metazoa</taxon>
        <taxon>Chordata</taxon>
        <taxon>Craniata</taxon>
        <taxon>Vertebrata</taxon>
        <taxon>Euteleostomi</taxon>
        <taxon>Mammalia</taxon>
        <taxon>Eutheria</taxon>
        <taxon>Laurasiatheria</taxon>
        <taxon>Carnivora</taxon>
        <taxon>Caniformia</taxon>
        <taxon>Ursidae</taxon>
        <taxon>Ursus</taxon>
    </lineage>
</organism>
<reference evidence="3" key="1">
    <citation type="submission" date="2016-06" db="EMBL/GenBank/DDBJ databases">
        <title>De novo assembly and RNA-Seq shows season-dependent expression and editing in black bear kidneys.</title>
        <authorList>
            <person name="Korstanje R."/>
            <person name="Srivastava A."/>
            <person name="Sarsani V.K."/>
            <person name="Sheehan S.M."/>
            <person name="Seger R.L."/>
            <person name="Barter M.E."/>
            <person name="Lindqvist C."/>
            <person name="Brody L.C."/>
            <person name="Mullikin J.C."/>
        </authorList>
    </citation>
    <scope>NUCLEOTIDE SEQUENCE [LARGE SCALE GENOMIC DNA]</scope>
</reference>
<proteinExistence type="predicted"/>
<dbReference type="PANTHER" id="PTHR24367:SF10">
    <property type="entry name" value="LEUCINE-RICH REPEAT LGI FAMILY MEMBER 3"/>
    <property type="match status" value="1"/>
</dbReference>
<dbReference type="Ensembl" id="ENSUAMT00000003044.1">
    <property type="protein sequence ID" value="ENSUAMP00000002673.1"/>
    <property type="gene ID" value="ENSUAMG00000002430.1"/>
</dbReference>
<feature type="signal peptide" evidence="1">
    <location>
        <begin position="1"/>
        <end position="30"/>
    </location>
</feature>
<dbReference type="Proteomes" id="UP000291022">
    <property type="component" value="Unassembled WGS sequence"/>
</dbReference>
<reference evidence="2" key="2">
    <citation type="submission" date="2025-08" db="UniProtKB">
        <authorList>
            <consortium name="Ensembl"/>
        </authorList>
    </citation>
    <scope>IDENTIFICATION</scope>
</reference>
<dbReference type="GO" id="GO:0017157">
    <property type="term" value="P:regulation of exocytosis"/>
    <property type="evidence" value="ECO:0007669"/>
    <property type="project" value="TreeGrafter"/>
</dbReference>
<protein>
    <submittedName>
        <fullName evidence="2">Leucine rich repeat LGI family member 3</fullName>
    </submittedName>
</protein>
<dbReference type="AlphaFoldDB" id="A0A452QD99"/>
<dbReference type="GeneTree" id="ENSGT00940000160296"/>
<keyword evidence="1" id="KW-0732">Signal</keyword>
<accession>A0A452QD99</accession>